<organism evidence="1 2">
    <name type="scientific">Streptacidiphilus alkalitolerans</name>
    <dbReference type="NCBI Taxonomy" id="3342712"/>
    <lineage>
        <taxon>Bacteria</taxon>
        <taxon>Bacillati</taxon>
        <taxon>Actinomycetota</taxon>
        <taxon>Actinomycetes</taxon>
        <taxon>Kitasatosporales</taxon>
        <taxon>Streptomycetaceae</taxon>
        <taxon>Streptacidiphilus</taxon>
    </lineage>
</organism>
<gene>
    <name evidence="1" type="ORF">ACEZDB_23420</name>
</gene>
<evidence type="ECO:0000313" key="2">
    <source>
        <dbReference type="Proteomes" id="UP001592530"/>
    </source>
</evidence>
<proteinExistence type="predicted"/>
<protein>
    <submittedName>
        <fullName evidence="1">Uncharacterized protein</fullName>
    </submittedName>
</protein>
<dbReference type="RefSeq" id="WP_380555718.1">
    <property type="nucleotide sequence ID" value="NZ_JBHEZY010000010.1"/>
</dbReference>
<reference evidence="1 2" key="1">
    <citation type="submission" date="2024-09" db="EMBL/GenBank/DDBJ databases">
        <authorList>
            <person name="Lee S.D."/>
        </authorList>
    </citation>
    <scope>NUCLEOTIDE SEQUENCE [LARGE SCALE GENOMIC DNA]</scope>
    <source>
        <strain evidence="1 2">N1-3</strain>
    </source>
</reference>
<dbReference type="EMBL" id="JBHEZY010000010">
    <property type="protein sequence ID" value="MFC1433601.1"/>
    <property type="molecule type" value="Genomic_DNA"/>
</dbReference>
<sequence>MDEATRLLAPLRIDAGSLRFDCSSEWLEEHLGRFSVCGVRLADGVEDQAYDYAEDAVVPTDPVPLRPAHLPLLAGFLAGPLTPPGLCVGFAEVVLDREPMPEILAEARRPAFRPHDGTVRTLAGHRGRLVGLLSAEPGMRTTTRMDARISQYSEYFPGKLVGMHYDNVLTDRGEGERFSRSVRAQLSDRRGLCNIGPGDRLLVLGLNMTALQLSDRLRPGDGEHVPDTRQLRTLLRNEPSEATGIVCLVVRLAPGEMAVFPAGNSLHDGSMTGCRLPSEAVVIAGRFPRLRR</sequence>
<dbReference type="Proteomes" id="UP001592530">
    <property type="component" value="Unassembled WGS sequence"/>
</dbReference>
<comment type="caution">
    <text evidence="1">The sequence shown here is derived from an EMBL/GenBank/DDBJ whole genome shotgun (WGS) entry which is preliminary data.</text>
</comment>
<accession>A0ABV6X609</accession>
<name>A0ABV6X609_9ACTN</name>
<evidence type="ECO:0000313" key="1">
    <source>
        <dbReference type="EMBL" id="MFC1433601.1"/>
    </source>
</evidence>